<keyword evidence="7" id="KW-0808">Transferase</keyword>
<dbReference type="GO" id="GO:0005524">
    <property type="term" value="F:ATP binding"/>
    <property type="evidence" value="ECO:0007669"/>
    <property type="project" value="UniProtKB-UniRule"/>
</dbReference>
<dbReference type="InterPro" id="IPR027417">
    <property type="entry name" value="P-loop_NTPase"/>
</dbReference>
<dbReference type="Pfam" id="PF00069">
    <property type="entry name" value="Pkinase"/>
    <property type="match status" value="1"/>
</dbReference>
<dbReference type="SUPFAM" id="SSF52540">
    <property type="entry name" value="P-loop containing nucleoside triphosphate hydrolases"/>
    <property type="match status" value="1"/>
</dbReference>
<dbReference type="InterPro" id="IPR049052">
    <property type="entry name" value="nSTAND1"/>
</dbReference>
<dbReference type="PANTHER" id="PTHR47691:SF3">
    <property type="entry name" value="HTH-TYPE TRANSCRIPTIONAL REGULATOR RV0890C-RELATED"/>
    <property type="match status" value="1"/>
</dbReference>
<dbReference type="InterPro" id="IPR008271">
    <property type="entry name" value="Ser/Thr_kinase_AS"/>
</dbReference>
<keyword evidence="1 4" id="KW-0547">Nucleotide-binding</keyword>
<dbReference type="PROSITE" id="PS00107">
    <property type="entry name" value="PROTEIN_KINASE_ATP"/>
    <property type="match status" value="1"/>
</dbReference>
<keyword evidence="3" id="KW-0802">TPR repeat</keyword>
<evidence type="ECO:0000256" key="3">
    <source>
        <dbReference type="PROSITE-ProRule" id="PRU00339"/>
    </source>
</evidence>
<feature type="domain" description="Protein kinase" evidence="6">
    <location>
        <begin position="85"/>
        <end position="346"/>
    </location>
</feature>
<feature type="region of interest" description="Disordered" evidence="5">
    <location>
        <begin position="58"/>
        <end position="77"/>
    </location>
</feature>
<organism evidence="7 8">
    <name type="scientific">Eiseniibacteriota bacterium</name>
    <dbReference type="NCBI Taxonomy" id="2212470"/>
    <lineage>
        <taxon>Bacteria</taxon>
        <taxon>Candidatus Eiseniibacteriota</taxon>
    </lineage>
</organism>
<gene>
    <name evidence="7" type="ORF">KDA27_09130</name>
</gene>
<dbReference type="PANTHER" id="PTHR47691">
    <property type="entry name" value="REGULATOR-RELATED"/>
    <property type="match status" value="1"/>
</dbReference>
<feature type="repeat" description="TPR" evidence="3">
    <location>
        <begin position="868"/>
        <end position="901"/>
    </location>
</feature>
<dbReference type="Gene3D" id="3.30.200.20">
    <property type="entry name" value="Phosphorylase Kinase, domain 1"/>
    <property type="match status" value="1"/>
</dbReference>
<dbReference type="GO" id="GO:0004672">
    <property type="term" value="F:protein kinase activity"/>
    <property type="evidence" value="ECO:0007669"/>
    <property type="project" value="InterPro"/>
</dbReference>
<keyword evidence="2 4" id="KW-0067">ATP-binding</keyword>
<evidence type="ECO:0000256" key="2">
    <source>
        <dbReference type="ARBA" id="ARBA00022840"/>
    </source>
</evidence>
<reference evidence="7" key="2">
    <citation type="journal article" date="2021" name="Microbiome">
        <title>Successional dynamics and alternative stable states in a saline activated sludge microbial community over 9 years.</title>
        <authorList>
            <person name="Wang Y."/>
            <person name="Ye J."/>
            <person name="Ju F."/>
            <person name="Liu L."/>
            <person name="Boyd J.A."/>
            <person name="Deng Y."/>
            <person name="Parks D.H."/>
            <person name="Jiang X."/>
            <person name="Yin X."/>
            <person name="Woodcroft B.J."/>
            <person name="Tyson G.W."/>
            <person name="Hugenholtz P."/>
            <person name="Polz M.F."/>
            <person name="Zhang T."/>
        </authorList>
    </citation>
    <scope>NUCLEOTIDE SEQUENCE</scope>
    <source>
        <strain evidence="7">HKST-UBA02</strain>
    </source>
</reference>
<dbReference type="SUPFAM" id="SSF48452">
    <property type="entry name" value="TPR-like"/>
    <property type="match status" value="2"/>
</dbReference>
<evidence type="ECO:0000259" key="6">
    <source>
        <dbReference type="PROSITE" id="PS50011"/>
    </source>
</evidence>
<dbReference type="SMART" id="SM00028">
    <property type="entry name" value="TPR"/>
    <property type="match status" value="3"/>
</dbReference>
<sequence length="1119" mass="122913">MNTDDPEFLERLASSIADREDIDWVEMDVDPSSLRDSLDAIRKISRVAGAFRKRGPELPSEMPLRSRSAATSESGEDPVRRWGPLELFELLGRGSYGEVYRAFDPILERDVALKIWREDAPQGALPVARTQRLLAEAKKLAKVRHPGVVVVHGADIHDGVAGIWTEKLEGESIETKLQHGERLEPAEACRIAAEVGAALEAVHGAGLVHGDVKDGNVYVEPNGRVVLLDFGSSRDVSSSPDTPISVTPIYAAPEVLEGQSPSPKADLYSLGAFLYGLLSGRPPVEADSLEELVRKHRVIAAANEASPAGPSFEDLPDVARSILSRALEMDPANRYDTAHEMTRALLFAESVLRARSRARTNLPERPSAFFGRDEELDSVRRTLESERWVTLVGPGGSGKTRLALEAVRPLVGEFQDGVWWLDLTALRSGAGIASHALGAIGLTSDRRSVGEDGLLDALRWRQLLLVIDNAEHLVQETREFVEAVLATAPQIRVLVTSRVSLGSDGELVQRVPPLRSLDDSVRLFEDRARKRDASFDLTNHKPAVESICRSLEGVPLAIEIAAARSAVFSPEEILARLGDLSALSDKRADRPQHRSLRASIEWSYDLLDEQTRWVFAQLSIFLGGWRADAAEEVVDAPSYVVLEGLATLLDHSLIERHVDRSGAARFSMLETVREFASERLTLSGGESAAAAAHWRWLHGFVTEIHPRLETRAQAHALAELKAETANIVRALGWARPEAERNREVCVEYGALLPMLRRFFGPAGRRHEALATIEDAIDAFGSVLPDGVLGWLYLTAGRMAIQVDFPRARTFGDKALDLLTRAGDEPGRCYALFTLAAVDNADRQFERAEARLMEALSGFERLGDEVGRASVYGRLGHVYYEQNEEVRADEFLTKAEELGRRHMGPYDLDGIFILQGSVAWARGQYERARDLFEECVLLARTEGDQATLSLAHFNLGNAQAGCGNAELAKLNWEEGLRIGRESGNDKTMALCSMNLGQLRPPREARAGFVDALEALIRCGDRVNGLMNFRSIAEIDLGLGDPEAAVRLHSAGVSLMESLGVKLRSGFHDKIGHFTKTLESRLPTDVFERNWKIGASLSLEQAIELSKIAPVDPASPPAKRS</sequence>
<proteinExistence type="predicted"/>
<dbReference type="InterPro" id="IPR000719">
    <property type="entry name" value="Prot_kinase_dom"/>
</dbReference>
<dbReference type="SMART" id="SM00220">
    <property type="entry name" value="S_TKc"/>
    <property type="match status" value="1"/>
</dbReference>
<dbReference type="Gene3D" id="1.25.40.10">
    <property type="entry name" value="Tetratricopeptide repeat domain"/>
    <property type="match status" value="1"/>
</dbReference>
<name>A0A956NBJ6_UNCEI</name>
<comment type="caution">
    <text evidence="7">The sequence shown here is derived from an EMBL/GenBank/DDBJ whole genome shotgun (WGS) entry which is preliminary data.</text>
</comment>
<dbReference type="CDD" id="cd14014">
    <property type="entry name" value="STKc_PknB_like"/>
    <property type="match status" value="1"/>
</dbReference>
<dbReference type="InterPro" id="IPR011990">
    <property type="entry name" value="TPR-like_helical_dom_sf"/>
</dbReference>
<dbReference type="InterPro" id="IPR011009">
    <property type="entry name" value="Kinase-like_dom_sf"/>
</dbReference>
<dbReference type="Pfam" id="PF20703">
    <property type="entry name" value="nSTAND1"/>
    <property type="match status" value="1"/>
</dbReference>
<dbReference type="InterPro" id="IPR019734">
    <property type="entry name" value="TPR_rpt"/>
</dbReference>
<evidence type="ECO:0000256" key="4">
    <source>
        <dbReference type="PROSITE-ProRule" id="PRU10141"/>
    </source>
</evidence>
<reference evidence="7" key="1">
    <citation type="submission" date="2020-04" db="EMBL/GenBank/DDBJ databases">
        <authorList>
            <person name="Zhang T."/>
        </authorList>
    </citation>
    <scope>NUCLEOTIDE SEQUENCE</scope>
    <source>
        <strain evidence="7">HKST-UBA02</strain>
    </source>
</reference>
<protein>
    <submittedName>
        <fullName evidence="7">Protein kinase</fullName>
    </submittedName>
</protein>
<dbReference type="Pfam" id="PF25872">
    <property type="entry name" value="HTH_77"/>
    <property type="match status" value="1"/>
</dbReference>
<dbReference type="PROSITE" id="PS50005">
    <property type="entry name" value="TPR"/>
    <property type="match status" value="1"/>
</dbReference>
<evidence type="ECO:0000313" key="7">
    <source>
        <dbReference type="EMBL" id="MCA9755951.1"/>
    </source>
</evidence>
<dbReference type="Gene3D" id="1.10.510.10">
    <property type="entry name" value="Transferase(Phosphotransferase) domain 1"/>
    <property type="match status" value="1"/>
</dbReference>
<dbReference type="GO" id="GO:0043531">
    <property type="term" value="F:ADP binding"/>
    <property type="evidence" value="ECO:0007669"/>
    <property type="project" value="InterPro"/>
</dbReference>
<evidence type="ECO:0000256" key="5">
    <source>
        <dbReference type="SAM" id="MobiDB-lite"/>
    </source>
</evidence>
<dbReference type="InterPro" id="IPR017441">
    <property type="entry name" value="Protein_kinase_ATP_BS"/>
</dbReference>
<accession>A0A956NBJ6</accession>
<keyword evidence="7" id="KW-0418">Kinase</keyword>
<evidence type="ECO:0000313" key="8">
    <source>
        <dbReference type="Proteomes" id="UP000739538"/>
    </source>
</evidence>
<dbReference type="InterPro" id="IPR058852">
    <property type="entry name" value="HTH_77"/>
</dbReference>
<dbReference type="AlphaFoldDB" id="A0A956NBJ6"/>
<dbReference type="Proteomes" id="UP000739538">
    <property type="component" value="Unassembled WGS sequence"/>
</dbReference>
<dbReference type="PROSITE" id="PS00108">
    <property type="entry name" value="PROTEIN_KINASE_ST"/>
    <property type="match status" value="1"/>
</dbReference>
<dbReference type="PROSITE" id="PS50011">
    <property type="entry name" value="PROTEIN_KINASE_DOM"/>
    <property type="match status" value="1"/>
</dbReference>
<dbReference type="SUPFAM" id="SSF56112">
    <property type="entry name" value="Protein kinase-like (PK-like)"/>
    <property type="match status" value="1"/>
</dbReference>
<dbReference type="Gene3D" id="3.40.50.300">
    <property type="entry name" value="P-loop containing nucleotide triphosphate hydrolases"/>
    <property type="match status" value="1"/>
</dbReference>
<evidence type="ECO:0000256" key="1">
    <source>
        <dbReference type="ARBA" id="ARBA00022741"/>
    </source>
</evidence>
<dbReference type="EMBL" id="JAGQHS010000037">
    <property type="protein sequence ID" value="MCA9755951.1"/>
    <property type="molecule type" value="Genomic_DNA"/>
</dbReference>
<feature type="binding site" evidence="4">
    <location>
        <position position="114"/>
    </location>
    <ligand>
        <name>ATP</name>
        <dbReference type="ChEBI" id="CHEBI:30616"/>
    </ligand>
</feature>